<dbReference type="AlphaFoldDB" id="A0A1M7MDS7"/>
<keyword evidence="1" id="KW-0812">Transmembrane</keyword>
<dbReference type="EMBL" id="FRCZ01000002">
    <property type="protein sequence ID" value="SHM89046.1"/>
    <property type="molecule type" value="Genomic_DNA"/>
</dbReference>
<evidence type="ECO:0000256" key="1">
    <source>
        <dbReference type="SAM" id="Phobius"/>
    </source>
</evidence>
<evidence type="ECO:0008006" key="4">
    <source>
        <dbReference type="Google" id="ProtNLM"/>
    </source>
</evidence>
<dbReference type="Proteomes" id="UP000184184">
    <property type="component" value="Unassembled WGS sequence"/>
</dbReference>
<feature type="transmembrane region" description="Helical" evidence="1">
    <location>
        <begin position="42"/>
        <end position="63"/>
    </location>
</feature>
<protein>
    <recommendedName>
        <fullName evidence="4">Zinc-ribbon domain-containing protein</fullName>
    </recommendedName>
</protein>
<keyword evidence="3" id="KW-1185">Reference proteome</keyword>
<name>A0A1M7MDS7_9BACI</name>
<dbReference type="RefSeq" id="WP_073200648.1">
    <property type="nucleotide sequence ID" value="NZ_FRCZ01000002.1"/>
</dbReference>
<proteinExistence type="predicted"/>
<dbReference type="OrthoDB" id="1822804at2"/>
<evidence type="ECO:0000313" key="3">
    <source>
        <dbReference type="Proteomes" id="UP000184184"/>
    </source>
</evidence>
<reference evidence="2 3" key="1">
    <citation type="submission" date="2016-11" db="EMBL/GenBank/DDBJ databases">
        <authorList>
            <person name="Jaros S."/>
            <person name="Januszkiewicz K."/>
            <person name="Wedrychowicz H."/>
        </authorList>
    </citation>
    <scope>NUCLEOTIDE SEQUENCE [LARGE SCALE GENOMIC DNA]</scope>
    <source>
        <strain evidence="2 3">CGMCC 1.10681</strain>
    </source>
</reference>
<keyword evidence="1" id="KW-1133">Transmembrane helix</keyword>
<accession>A0A1M7MDS7</accession>
<sequence length="385" mass="44641">MSFCPKCGGQVQEMESFCVSCGKRLPEDLKERNLPEKPTKKWWFLPVFSLVIASIILFSIYIFTNYQSNKALEYYEEAEEMALIGDYDQAKELLQQALQYKDKFPSAKEVLSFLQVASEVENNLQNVHQLNEDKNFPEAFDAIRQTENELKKYNGNLVDQMTEKTINIKDQTLLNQATYKLNNDPTIEDLKTLVWETEDLSHEQAPELIDQVQQKLVAMTYQEATNSLDNLQFSHALRIIEDTLMVIENSEQLESLKTTINKEKTAFESAQEQRIEQALSVFEEEQELNESHAIELIDIQLKTEEDKWLISGQLKSVATVPIHSILVSYSIIDENDKIILENDVYVYPETLYPEEVGNFDFTHFDANTENTRLTAKVEEITWYLE</sequence>
<organism evidence="2 3">
    <name type="scientific">Gracilibacillus kekensis</name>
    <dbReference type="NCBI Taxonomy" id="1027249"/>
    <lineage>
        <taxon>Bacteria</taxon>
        <taxon>Bacillati</taxon>
        <taxon>Bacillota</taxon>
        <taxon>Bacilli</taxon>
        <taxon>Bacillales</taxon>
        <taxon>Bacillaceae</taxon>
        <taxon>Gracilibacillus</taxon>
    </lineage>
</organism>
<dbReference type="STRING" id="1027249.SAMN05216179_1177"/>
<evidence type="ECO:0000313" key="2">
    <source>
        <dbReference type="EMBL" id="SHM89046.1"/>
    </source>
</evidence>
<gene>
    <name evidence="2" type="ORF">SAMN05216179_1177</name>
</gene>
<keyword evidence="1" id="KW-0472">Membrane</keyword>